<evidence type="ECO:0008006" key="3">
    <source>
        <dbReference type="Google" id="ProtNLM"/>
    </source>
</evidence>
<dbReference type="Proteomes" id="UP000239494">
    <property type="component" value="Unassembled WGS sequence"/>
</dbReference>
<comment type="caution">
    <text evidence="1">The sequence shown here is derived from an EMBL/GenBank/DDBJ whole genome shotgun (WGS) entry which is preliminary data.</text>
</comment>
<protein>
    <recommendedName>
        <fullName evidence="3">Polyketide cyclase/dehydrase/lipid transport protein</fullName>
    </recommendedName>
</protein>
<proteinExistence type="predicted"/>
<dbReference type="AlphaFoldDB" id="A0A2T0SR17"/>
<organism evidence="1 2">
    <name type="scientific">Umezawaea tangerina</name>
    <dbReference type="NCBI Taxonomy" id="84725"/>
    <lineage>
        <taxon>Bacteria</taxon>
        <taxon>Bacillati</taxon>
        <taxon>Actinomycetota</taxon>
        <taxon>Actinomycetes</taxon>
        <taxon>Pseudonocardiales</taxon>
        <taxon>Pseudonocardiaceae</taxon>
        <taxon>Umezawaea</taxon>
    </lineage>
</organism>
<evidence type="ECO:0000313" key="1">
    <source>
        <dbReference type="EMBL" id="PRY35850.1"/>
    </source>
</evidence>
<sequence length="104" mass="11842">MGERPRKLLFEVSGIIAAPPERVAPLLPEPVQGGWWYRGEHHALPHPEGTRYAYRVYNVAQRMRWGVPLANKLFIGYQEGMREGMRKGLERIGGKLGCATRLED</sequence>
<evidence type="ECO:0000313" key="2">
    <source>
        <dbReference type="Proteomes" id="UP000239494"/>
    </source>
</evidence>
<reference evidence="1 2" key="1">
    <citation type="submission" date="2018-03" db="EMBL/GenBank/DDBJ databases">
        <title>Genomic Encyclopedia of Archaeal and Bacterial Type Strains, Phase II (KMG-II): from individual species to whole genera.</title>
        <authorList>
            <person name="Goeker M."/>
        </authorList>
    </citation>
    <scope>NUCLEOTIDE SEQUENCE [LARGE SCALE GENOMIC DNA]</scope>
    <source>
        <strain evidence="1 2">DSM 44720</strain>
    </source>
</reference>
<name>A0A2T0SR17_9PSEU</name>
<accession>A0A2T0SR17</accession>
<keyword evidence="2" id="KW-1185">Reference proteome</keyword>
<dbReference type="EMBL" id="PVTF01000013">
    <property type="protein sequence ID" value="PRY35850.1"/>
    <property type="molecule type" value="Genomic_DNA"/>
</dbReference>
<dbReference type="RefSeq" id="WP_211304727.1">
    <property type="nucleotide sequence ID" value="NZ_PVTF01000013.1"/>
</dbReference>
<gene>
    <name evidence="1" type="ORF">CLV43_113277</name>
</gene>